<name>A0ACC3Z1X7_COLTU</name>
<dbReference type="Proteomes" id="UP000805649">
    <property type="component" value="Unassembled WGS sequence"/>
</dbReference>
<reference evidence="1 2" key="1">
    <citation type="journal article" date="2020" name="Phytopathology">
        <title>Genome Sequence Resources of Colletotrichum truncatum, C. plurivorum, C. musicola, and C. sojae: Four Species Pathogenic to Soybean (Glycine max).</title>
        <authorList>
            <person name="Rogerio F."/>
            <person name="Boufleur T.R."/>
            <person name="Ciampi-Guillardi M."/>
            <person name="Sukno S.A."/>
            <person name="Thon M.R."/>
            <person name="Massola Junior N.S."/>
            <person name="Baroncelli R."/>
        </authorList>
    </citation>
    <scope>NUCLEOTIDE SEQUENCE [LARGE SCALE GENOMIC DNA]</scope>
    <source>
        <strain evidence="1 2">CMES1059</strain>
    </source>
</reference>
<organism evidence="1 2">
    <name type="scientific">Colletotrichum truncatum</name>
    <name type="common">Anthracnose fungus</name>
    <name type="synonym">Colletotrichum capsici</name>
    <dbReference type="NCBI Taxonomy" id="5467"/>
    <lineage>
        <taxon>Eukaryota</taxon>
        <taxon>Fungi</taxon>
        <taxon>Dikarya</taxon>
        <taxon>Ascomycota</taxon>
        <taxon>Pezizomycotina</taxon>
        <taxon>Sordariomycetes</taxon>
        <taxon>Hypocreomycetidae</taxon>
        <taxon>Glomerellales</taxon>
        <taxon>Glomerellaceae</taxon>
        <taxon>Colletotrichum</taxon>
        <taxon>Colletotrichum truncatum species complex</taxon>
    </lineage>
</organism>
<evidence type="ECO:0000313" key="2">
    <source>
        <dbReference type="Proteomes" id="UP000805649"/>
    </source>
</evidence>
<dbReference type="EMBL" id="VUJX02000004">
    <property type="protein sequence ID" value="KAL0938090.1"/>
    <property type="molecule type" value="Genomic_DNA"/>
</dbReference>
<keyword evidence="2" id="KW-1185">Reference proteome</keyword>
<evidence type="ECO:0000313" key="1">
    <source>
        <dbReference type="EMBL" id="KAL0938090.1"/>
    </source>
</evidence>
<accession>A0ACC3Z1X7</accession>
<sequence>MSNSSETSVSNVSANNLLDKRVTGDHWKVHPMENPATAAWNLSLEGSDVVKLLRGYQPDGMEGRWMCRAKGPDEQGNISVDVYRSWTGRQQLQLTVATSVKDYASDVPQRKITEIIWDRGNRDHQVTEEEAKDLATMVCRGALGCELKAIHKSR</sequence>
<protein>
    <submittedName>
        <fullName evidence="1">Uncharacterized protein</fullName>
    </submittedName>
</protein>
<comment type="caution">
    <text evidence="1">The sequence shown here is derived from an EMBL/GenBank/DDBJ whole genome shotgun (WGS) entry which is preliminary data.</text>
</comment>
<gene>
    <name evidence="1" type="ORF">CTRU02_207821</name>
</gene>
<proteinExistence type="predicted"/>